<dbReference type="NCBIfam" id="NF005559">
    <property type="entry name" value="PRK07231.1"/>
    <property type="match status" value="1"/>
</dbReference>
<dbReference type="InterPro" id="IPR057326">
    <property type="entry name" value="KR_dom"/>
</dbReference>
<evidence type="ECO:0000256" key="3">
    <source>
        <dbReference type="ARBA" id="ARBA00023027"/>
    </source>
</evidence>
<evidence type="ECO:0000313" key="5">
    <source>
        <dbReference type="EMBL" id="GHA02105.1"/>
    </source>
</evidence>
<dbReference type="PROSITE" id="PS00061">
    <property type="entry name" value="ADH_SHORT"/>
    <property type="match status" value="1"/>
</dbReference>
<evidence type="ECO:0000313" key="6">
    <source>
        <dbReference type="Proteomes" id="UP000634139"/>
    </source>
</evidence>
<dbReference type="FunFam" id="3.40.50.720:FF:000084">
    <property type="entry name" value="Short-chain dehydrogenase reductase"/>
    <property type="match status" value="1"/>
</dbReference>
<reference evidence="5" key="2">
    <citation type="submission" date="2020-09" db="EMBL/GenBank/DDBJ databases">
        <authorList>
            <person name="Sun Q."/>
            <person name="Kim S."/>
        </authorList>
    </citation>
    <scope>NUCLEOTIDE SEQUENCE</scope>
    <source>
        <strain evidence="5">KCTC 32422</strain>
    </source>
</reference>
<dbReference type="SUPFAM" id="SSF51735">
    <property type="entry name" value="NAD(P)-binding Rossmann-fold domains"/>
    <property type="match status" value="1"/>
</dbReference>
<proteinExistence type="inferred from homology"/>
<name>A0A918VJE2_9SPHN</name>
<dbReference type="GO" id="GO:0016491">
    <property type="term" value="F:oxidoreductase activity"/>
    <property type="evidence" value="ECO:0007669"/>
    <property type="project" value="UniProtKB-KW"/>
</dbReference>
<keyword evidence="2" id="KW-0560">Oxidoreductase</keyword>
<evidence type="ECO:0000256" key="2">
    <source>
        <dbReference type="ARBA" id="ARBA00023002"/>
    </source>
</evidence>
<dbReference type="InterPro" id="IPR002347">
    <property type="entry name" value="SDR_fam"/>
</dbReference>
<organism evidence="5 6">
    <name type="scientific">Novosphingobium arvoryzae</name>
    <dbReference type="NCBI Taxonomy" id="1256514"/>
    <lineage>
        <taxon>Bacteria</taxon>
        <taxon>Pseudomonadati</taxon>
        <taxon>Pseudomonadota</taxon>
        <taxon>Alphaproteobacteria</taxon>
        <taxon>Sphingomonadales</taxon>
        <taxon>Sphingomonadaceae</taxon>
        <taxon>Novosphingobium</taxon>
    </lineage>
</organism>
<dbReference type="RefSeq" id="WP_229822347.1">
    <property type="nucleotide sequence ID" value="NZ_BMZD01000005.1"/>
</dbReference>
<gene>
    <name evidence="5" type="ORF">GCM10011617_23710</name>
</gene>
<keyword evidence="6" id="KW-1185">Reference proteome</keyword>
<accession>A0A918VJE2</accession>
<reference evidence="5" key="1">
    <citation type="journal article" date="2014" name="Int. J. Syst. Evol. Microbiol.">
        <title>Complete genome sequence of Corynebacterium casei LMG S-19264T (=DSM 44701T), isolated from a smear-ripened cheese.</title>
        <authorList>
            <consortium name="US DOE Joint Genome Institute (JGI-PGF)"/>
            <person name="Walter F."/>
            <person name="Albersmeier A."/>
            <person name="Kalinowski J."/>
            <person name="Ruckert C."/>
        </authorList>
    </citation>
    <scope>NUCLEOTIDE SEQUENCE</scope>
    <source>
        <strain evidence="5">KCTC 32422</strain>
    </source>
</reference>
<sequence length="272" mass="28544">MSADHPSRMAMDQILEQKLEGRIKMDLQGKIGIVTGAGTGMGRASALAMAQAGATVVLVGRRPEPLESVKAEIEAAGGTAHAHPADVLDRLAIKGAIEAAVSRFGRLDLAFNNAGGHNDFKPIDQTPEDEAEWVIDLNFKAVYWGVKYQVEQMLRTGGGIIVNNASIFGLKGSAGIAHYVASKHAVVGLTKAVSLEYAKQGIRVNAVCPGGTETPNFLRVTDGDAHIMDGVVPMGRIGRPSEVAEAVVWLMSERSAYVTGSTLSVDGGLIAG</sequence>
<dbReference type="Proteomes" id="UP000634139">
    <property type="component" value="Unassembled WGS sequence"/>
</dbReference>
<keyword evidence="3" id="KW-0520">NAD</keyword>
<dbReference type="Pfam" id="PF13561">
    <property type="entry name" value="adh_short_C2"/>
    <property type="match status" value="1"/>
</dbReference>
<feature type="domain" description="Ketoreductase" evidence="4">
    <location>
        <begin position="30"/>
        <end position="179"/>
    </location>
</feature>
<dbReference type="InterPro" id="IPR036291">
    <property type="entry name" value="NAD(P)-bd_dom_sf"/>
</dbReference>
<dbReference type="AlphaFoldDB" id="A0A918VJE2"/>
<dbReference type="Gene3D" id="3.40.50.720">
    <property type="entry name" value="NAD(P)-binding Rossmann-like Domain"/>
    <property type="match status" value="1"/>
</dbReference>
<evidence type="ECO:0000259" key="4">
    <source>
        <dbReference type="SMART" id="SM00822"/>
    </source>
</evidence>
<comment type="similarity">
    <text evidence="1">Belongs to the short-chain dehydrogenases/reductases (SDR) family.</text>
</comment>
<dbReference type="CDD" id="cd05233">
    <property type="entry name" value="SDR_c"/>
    <property type="match status" value="1"/>
</dbReference>
<dbReference type="PANTHER" id="PTHR24321">
    <property type="entry name" value="DEHYDROGENASES, SHORT CHAIN"/>
    <property type="match status" value="1"/>
</dbReference>
<comment type="caution">
    <text evidence="5">The sequence shown here is derived from an EMBL/GenBank/DDBJ whole genome shotgun (WGS) entry which is preliminary data.</text>
</comment>
<dbReference type="SMART" id="SM00822">
    <property type="entry name" value="PKS_KR"/>
    <property type="match status" value="1"/>
</dbReference>
<dbReference type="PANTHER" id="PTHR24321:SF8">
    <property type="entry name" value="ESTRADIOL 17-BETA-DEHYDROGENASE 8-RELATED"/>
    <property type="match status" value="1"/>
</dbReference>
<dbReference type="EMBL" id="BMZD01000005">
    <property type="protein sequence ID" value="GHA02105.1"/>
    <property type="molecule type" value="Genomic_DNA"/>
</dbReference>
<dbReference type="PRINTS" id="PR00080">
    <property type="entry name" value="SDRFAMILY"/>
</dbReference>
<dbReference type="InterPro" id="IPR020904">
    <property type="entry name" value="Sc_DH/Rdtase_CS"/>
</dbReference>
<evidence type="ECO:0000256" key="1">
    <source>
        <dbReference type="ARBA" id="ARBA00006484"/>
    </source>
</evidence>
<protein>
    <submittedName>
        <fullName evidence="5">Short chain dehydrogenase</fullName>
    </submittedName>
</protein>
<dbReference type="PRINTS" id="PR00081">
    <property type="entry name" value="GDHRDH"/>
</dbReference>